<dbReference type="InterPro" id="IPR012337">
    <property type="entry name" value="RNaseH-like_sf"/>
</dbReference>
<keyword evidence="3" id="KW-1185">Reference proteome</keyword>
<dbReference type="Gene3D" id="3.30.420.10">
    <property type="entry name" value="Ribonuclease H-like superfamily/Ribonuclease H"/>
    <property type="match status" value="1"/>
</dbReference>
<dbReference type="InterPro" id="IPR036397">
    <property type="entry name" value="RNaseH_sf"/>
</dbReference>
<feature type="domain" description="Retroviral polymerase SH3-like" evidence="2">
    <location>
        <begin position="217"/>
        <end position="249"/>
    </location>
</feature>
<reference evidence="4" key="1">
    <citation type="submission" date="2025-08" db="UniProtKB">
        <authorList>
            <consortium name="RefSeq"/>
        </authorList>
    </citation>
    <scope>IDENTIFICATION</scope>
</reference>
<dbReference type="Proteomes" id="UP001515500">
    <property type="component" value="Chromosome 5"/>
</dbReference>
<protein>
    <submittedName>
        <fullName evidence="4">Uncharacterized protein LOC120260029</fullName>
    </submittedName>
</protein>
<sequence length="728" mass="81905">MTPDATHLHHSRPPLHITRVHTADGTLLPISSTGHFSSTFFSVPSISHVPHLSMNLMSVSQLTDYDCQVIFDRTSCCVQDHSGTVIGAGRHHNGVYVLDTLHLSSSARHVHQCHATILSHHMWHHLLGHLCHSHFSSLVRLGVLEVDSLSSDVDCIGCKLAMVHTQFAALVKIFRSDSCGEYISQAFRALLSSEGTLTQLSCPRAHPQNGVAERNLEHKGYRCYDPVTRRIHISHDVTFDEATPFYGSPSCTESPSPSVPLFFLFPTISPADTSPVASSPPFLTTPELLNHSSLDPPSLISIESPTVSTLLLHSLLLTRQFVYFTIVGIPQWHHQGKSSLTPLLLLIRLLRYPLLLTLYEITPLYIPLLIMLLLELVSQMLLSQTRSDGSLEHYKSRLVAHGFQHEYGRNYDETFAPVTHMNTIRTLVVVAAVHRWVLHQLDVKNAFLHGDLKDKVYMTPPPRLQAPRAWFERFSTVVEAARFTPSIHDPVIFIHSSLRGRTILLLYVDDMILTGDDSTHITFVKHKLYKTFLMTDLGPFCYFLGIEIKSHLDGYRLSQQLYTLDLLDRSSLTDTRIAATPMELHLQLRASDGVPLPDPSRYRHLVGSLVYLADTHPDISNVVHILGRFVRRPLLSFIMGTFSRNLVISSWHYLACIGALQIAANLVKHELTKHIGVDAHFTRCHVRAHIVSLHYLPIEVKVADFFTKAQTGDQHLFMLSKLKTHDPP</sequence>
<dbReference type="InterPro" id="IPR043502">
    <property type="entry name" value="DNA/RNA_pol_sf"/>
</dbReference>
<feature type="domain" description="Reverse transcriptase Ty1/copia-type" evidence="1">
    <location>
        <begin position="392"/>
        <end position="462"/>
    </location>
</feature>
<dbReference type="AlphaFoldDB" id="A0AB40B842"/>
<feature type="domain" description="Reverse transcriptase Ty1/copia-type" evidence="1">
    <location>
        <begin position="465"/>
        <end position="583"/>
    </location>
</feature>
<gene>
    <name evidence="4" type="primary">LOC120260029</name>
</gene>
<dbReference type="RefSeq" id="XP_039123409.1">
    <property type="nucleotide sequence ID" value="XM_039267475.1"/>
</dbReference>
<dbReference type="InterPro" id="IPR013103">
    <property type="entry name" value="RVT_2"/>
</dbReference>
<evidence type="ECO:0000313" key="3">
    <source>
        <dbReference type="Proteomes" id="UP001515500"/>
    </source>
</evidence>
<evidence type="ECO:0000259" key="1">
    <source>
        <dbReference type="Pfam" id="PF07727"/>
    </source>
</evidence>
<name>A0AB40B842_DIOCR</name>
<dbReference type="PANTHER" id="PTHR11439">
    <property type="entry name" value="GAG-POL-RELATED RETROTRANSPOSON"/>
    <property type="match status" value="1"/>
</dbReference>
<dbReference type="PANTHER" id="PTHR11439:SF461">
    <property type="entry name" value="OS10G0432200 PROTEIN"/>
    <property type="match status" value="1"/>
</dbReference>
<evidence type="ECO:0000313" key="4">
    <source>
        <dbReference type="RefSeq" id="XP_039123409.1"/>
    </source>
</evidence>
<dbReference type="SUPFAM" id="SSF53098">
    <property type="entry name" value="Ribonuclease H-like"/>
    <property type="match status" value="1"/>
</dbReference>
<dbReference type="SUPFAM" id="SSF56672">
    <property type="entry name" value="DNA/RNA polymerases"/>
    <property type="match status" value="1"/>
</dbReference>
<dbReference type="InterPro" id="IPR057670">
    <property type="entry name" value="SH3_retrovirus"/>
</dbReference>
<evidence type="ECO:0000259" key="2">
    <source>
        <dbReference type="Pfam" id="PF25597"/>
    </source>
</evidence>
<dbReference type="GeneID" id="120260029"/>
<proteinExistence type="predicted"/>
<dbReference type="Pfam" id="PF25597">
    <property type="entry name" value="SH3_retrovirus"/>
    <property type="match status" value="1"/>
</dbReference>
<dbReference type="GO" id="GO:0003676">
    <property type="term" value="F:nucleic acid binding"/>
    <property type="evidence" value="ECO:0007669"/>
    <property type="project" value="InterPro"/>
</dbReference>
<accession>A0AB40B842</accession>
<dbReference type="Pfam" id="PF07727">
    <property type="entry name" value="RVT_2"/>
    <property type="match status" value="2"/>
</dbReference>
<organism evidence="3 4">
    <name type="scientific">Dioscorea cayennensis subsp. rotundata</name>
    <name type="common">White Guinea yam</name>
    <name type="synonym">Dioscorea rotundata</name>
    <dbReference type="NCBI Taxonomy" id="55577"/>
    <lineage>
        <taxon>Eukaryota</taxon>
        <taxon>Viridiplantae</taxon>
        <taxon>Streptophyta</taxon>
        <taxon>Embryophyta</taxon>
        <taxon>Tracheophyta</taxon>
        <taxon>Spermatophyta</taxon>
        <taxon>Magnoliopsida</taxon>
        <taxon>Liliopsida</taxon>
        <taxon>Dioscoreales</taxon>
        <taxon>Dioscoreaceae</taxon>
        <taxon>Dioscorea</taxon>
    </lineage>
</organism>